<name>A0ABR0DDL4_9LAMI</name>
<dbReference type="PANTHER" id="PTHR19854">
    <property type="entry name" value="TRANSDUCIN BETA-LIKE 3"/>
    <property type="match status" value="1"/>
</dbReference>
<organism evidence="3 4">
    <name type="scientific">Penstemon davidsonii</name>
    <dbReference type="NCBI Taxonomy" id="160366"/>
    <lineage>
        <taxon>Eukaryota</taxon>
        <taxon>Viridiplantae</taxon>
        <taxon>Streptophyta</taxon>
        <taxon>Embryophyta</taxon>
        <taxon>Tracheophyta</taxon>
        <taxon>Spermatophyta</taxon>
        <taxon>Magnoliopsida</taxon>
        <taxon>eudicotyledons</taxon>
        <taxon>Gunneridae</taxon>
        <taxon>Pentapetalae</taxon>
        <taxon>asterids</taxon>
        <taxon>lamiids</taxon>
        <taxon>Lamiales</taxon>
        <taxon>Plantaginaceae</taxon>
        <taxon>Cheloneae</taxon>
        <taxon>Penstemon</taxon>
    </lineage>
</organism>
<comment type="caution">
    <text evidence="3">The sequence shown here is derived from an EMBL/GenBank/DDBJ whole genome shotgun (WGS) entry which is preliminary data.</text>
</comment>
<gene>
    <name evidence="3" type="ORF">RD792_006207</name>
</gene>
<accession>A0ABR0DDL4</accession>
<dbReference type="EMBL" id="JAYDYQ010002152">
    <property type="protein sequence ID" value="KAK4486898.1"/>
    <property type="molecule type" value="Genomic_DNA"/>
</dbReference>
<sequence length="137" mass="14769">MCMAVQAFLPSESQGYVNVISGYEDGSMVWWDLRNPSSPLTGVKFHSEPVLSLDIDNSCGGWVSGSADDKIIMFILDPSTGSCIVKKEIIFERPGVAGASIRPDGKLHSHKLAACSLILVEVSINVTGMRSIIVELE</sequence>
<evidence type="ECO:0000313" key="3">
    <source>
        <dbReference type="EMBL" id="KAK4486898.1"/>
    </source>
</evidence>
<dbReference type="Gene3D" id="2.130.10.10">
    <property type="entry name" value="YVTN repeat-like/Quinoprotein amine dehydrogenase"/>
    <property type="match status" value="1"/>
</dbReference>
<evidence type="ECO:0000256" key="2">
    <source>
        <dbReference type="ARBA" id="ARBA00022737"/>
    </source>
</evidence>
<keyword evidence="4" id="KW-1185">Reference proteome</keyword>
<evidence type="ECO:0000313" key="4">
    <source>
        <dbReference type="Proteomes" id="UP001291926"/>
    </source>
</evidence>
<proteinExistence type="predicted"/>
<dbReference type="PANTHER" id="PTHR19854:SF1">
    <property type="entry name" value="GUANINE NUCLEOTIDE-BINDING PROTEIN SUBUNIT BETA-LIKE PROTEIN 1"/>
    <property type="match status" value="1"/>
</dbReference>
<dbReference type="InterPro" id="IPR015943">
    <property type="entry name" value="WD40/YVTN_repeat-like_dom_sf"/>
</dbReference>
<keyword evidence="2" id="KW-0677">Repeat</keyword>
<dbReference type="InterPro" id="IPR036322">
    <property type="entry name" value="WD40_repeat_dom_sf"/>
</dbReference>
<evidence type="ECO:0000256" key="1">
    <source>
        <dbReference type="ARBA" id="ARBA00022574"/>
    </source>
</evidence>
<dbReference type="Proteomes" id="UP001291926">
    <property type="component" value="Unassembled WGS sequence"/>
</dbReference>
<protein>
    <submittedName>
        <fullName evidence="3">Uncharacterized protein</fullName>
    </submittedName>
</protein>
<dbReference type="SUPFAM" id="SSF50978">
    <property type="entry name" value="WD40 repeat-like"/>
    <property type="match status" value="1"/>
</dbReference>
<keyword evidence="1" id="KW-0853">WD repeat</keyword>
<reference evidence="3 4" key="1">
    <citation type="journal article" date="2023" name="bioRxiv">
        <title>Genome report: Whole genome sequence and annotation of Penstemon davidsonii.</title>
        <authorList>
            <person name="Ostevik K.L."/>
            <person name="Alabady M."/>
            <person name="Zhang M."/>
            <person name="Rausher M.D."/>
        </authorList>
    </citation>
    <scope>NUCLEOTIDE SEQUENCE [LARGE SCALE GENOMIC DNA]</scope>
    <source>
        <strain evidence="3">DNT005</strain>
        <tissue evidence="3">Whole leaf</tissue>
    </source>
</reference>